<evidence type="ECO:0000313" key="1">
    <source>
        <dbReference type="EMBL" id="MBB4120874.1"/>
    </source>
</evidence>
<keyword evidence="2" id="KW-1185">Reference proteome</keyword>
<comment type="caution">
    <text evidence="1">The sequence shown here is derived from an EMBL/GenBank/DDBJ whole genome shotgun (WGS) entry which is preliminary data.</text>
</comment>
<dbReference type="SUPFAM" id="SSF53822">
    <property type="entry name" value="Periplasmic binding protein-like I"/>
    <property type="match status" value="1"/>
</dbReference>
<dbReference type="EMBL" id="JACIDZ010000002">
    <property type="protein sequence ID" value="MBB4120874.1"/>
    <property type="molecule type" value="Genomic_DNA"/>
</dbReference>
<dbReference type="PANTHER" id="PTHR35271:SF1">
    <property type="entry name" value="ABC TRANSPORTER, SUBSTRATE-BINDING LIPOPROTEIN"/>
    <property type="match status" value="1"/>
</dbReference>
<dbReference type="Gene3D" id="3.40.50.2300">
    <property type="match status" value="2"/>
</dbReference>
<protein>
    <submittedName>
        <fullName evidence="1">Putative ABC transport system substrate-binding protein</fullName>
    </submittedName>
</protein>
<sequence>MAASNKVADGMVPALTGALRRAKLPRVITPRKRRERTILTGGFEMLNFNKAVLATAAVAAIAGFSAPVLAQDATEKTVAITYIVEHPALDAVREGIIESLAEKGYTEGDNLTVVARSAQGNMTTQTQIASEFAGLKPDVAVGISTPSAQALKNSMGDAPVVFAAVTDPVAAGLVENPEHPEANITGTSDKQPPKPALELIQSLVPGVKTIGVIYNPGEANSVVQVDEIKAAAGELGLEVVDSPAAQSTMVPDAARNLVGKADAILLPTDNSVISVLEAIITVGERAKLPVFTTDTDSVERGAVAALGFNYAEMGKVTGDMVAEILAGKAPSEIAVLVPGNQDLFLNMKAAEAMGITVSDSVKNSAKKVIE</sequence>
<reference evidence="1 2" key="1">
    <citation type="submission" date="2020-08" db="EMBL/GenBank/DDBJ databases">
        <title>Genomic Encyclopedia of Type Strains, Phase IV (KMG-IV): sequencing the most valuable type-strain genomes for metagenomic binning, comparative biology and taxonomic classification.</title>
        <authorList>
            <person name="Goeker M."/>
        </authorList>
    </citation>
    <scope>NUCLEOTIDE SEQUENCE [LARGE SCALE GENOMIC DNA]</scope>
    <source>
        <strain evidence="1 2">DSM 28101</strain>
    </source>
</reference>
<dbReference type="AlphaFoldDB" id="A0A7W6KIK4"/>
<dbReference type="InterPro" id="IPR028082">
    <property type="entry name" value="Peripla_BP_I"/>
</dbReference>
<dbReference type="PANTHER" id="PTHR35271">
    <property type="entry name" value="ABC TRANSPORTER, SUBSTRATE-BINDING LIPOPROTEIN-RELATED"/>
    <property type="match status" value="1"/>
</dbReference>
<evidence type="ECO:0000313" key="2">
    <source>
        <dbReference type="Proteomes" id="UP000530571"/>
    </source>
</evidence>
<dbReference type="CDD" id="cd06325">
    <property type="entry name" value="PBP1_ABC_unchar_transporter"/>
    <property type="match status" value="1"/>
</dbReference>
<gene>
    <name evidence="1" type="ORF">GGR30_000785</name>
</gene>
<organism evidence="1 2">
    <name type="scientific">Martelella radicis</name>
    <dbReference type="NCBI Taxonomy" id="1397476"/>
    <lineage>
        <taxon>Bacteria</taxon>
        <taxon>Pseudomonadati</taxon>
        <taxon>Pseudomonadota</taxon>
        <taxon>Alphaproteobacteria</taxon>
        <taxon>Hyphomicrobiales</taxon>
        <taxon>Aurantimonadaceae</taxon>
        <taxon>Martelella</taxon>
    </lineage>
</organism>
<name>A0A7W6KIK4_9HYPH</name>
<dbReference type="Pfam" id="PF04392">
    <property type="entry name" value="ABC_sub_bind"/>
    <property type="match status" value="1"/>
</dbReference>
<proteinExistence type="predicted"/>
<dbReference type="Proteomes" id="UP000530571">
    <property type="component" value="Unassembled WGS sequence"/>
</dbReference>
<dbReference type="InterPro" id="IPR007487">
    <property type="entry name" value="ABC_transpt-TYRBP-like"/>
</dbReference>
<accession>A0A7W6KIK4</accession>